<keyword evidence="5 9" id="KW-0418">Kinase</keyword>
<evidence type="ECO:0000256" key="4">
    <source>
        <dbReference type="ARBA" id="ARBA00022679"/>
    </source>
</evidence>
<keyword evidence="10" id="KW-1185">Reference proteome</keyword>
<evidence type="ECO:0000259" key="8">
    <source>
        <dbReference type="PROSITE" id="PS50885"/>
    </source>
</evidence>
<evidence type="ECO:0000256" key="2">
    <source>
        <dbReference type="ARBA" id="ARBA00022475"/>
    </source>
</evidence>
<keyword evidence="7" id="KW-0812">Transmembrane</keyword>
<sequence length="587" mass="66841">MNLITKAILFILVLMLPIIVIYTFSQQESSNVVGEQVDLVNKNRLSYYLNQLDSTVDQASFFSIILMNDPDMIYFATRYPADSGYDRYVVLKTIEEKLGLFSGAVANKWNSRITIYFPPSRTVVSSYSPVVKYDEHEIGKRLANGWTYQKISVNGAEKGSLTRIFLKPNTSLHEAFSSPYLIEINLFLENISALLDTFKTEGINDPFYYHSPEQYVLNSSSNRNVTKEIMSRLDNATPVNEPVVQEVEGKKYRVYMMASTRMDWTLIDYIPLAEIIEPLTTSRNLFYSTVAILMLVGIFAALLLYFHIQVPVRLLTNGVQQFKSGKYSTRLPIETNSDFRLLFQSFNGMASEIQRLIEKVYVAEIRSREAMMKQLQSQINPHFLYNCFAFIVSMAKLKKTETVVEMGHSLADYYKYVTHNEQLVTSVREEIAFVVIYLDIMNLQLTKFVYDIQLQPSMNELIIPRLLIQPIVENAIVHGLEPKLGEGTILITGIGLHDKYIITVEDDGVGLDEEGIAWLNDSVIQPEKQGTSTGMWNVQQRLSHYFGEGSRLQIGASSLGGLKVQLSWTQRSGQIKEKEGESGCIRY</sequence>
<dbReference type="CDD" id="cd06225">
    <property type="entry name" value="HAMP"/>
    <property type="match status" value="1"/>
</dbReference>
<dbReference type="PROSITE" id="PS50885">
    <property type="entry name" value="HAMP"/>
    <property type="match status" value="1"/>
</dbReference>
<dbReference type="Gene3D" id="6.10.340.10">
    <property type="match status" value="1"/>
</dbReference>
<keyword evidence="4" id="KW-0808">Transferase</keyword>
<name>A0ABS7BYH3_9BACL</name>
<evidence type="ECO:0000256" key="5">
    <source>
        <dbReference type="ARBA" id="ARBA00022777"/>
    </source>
</evidence>
<dbReference type="Gene3D" id="3.30.565.10">
    <property type="entry name" value="Histidine kinase-like ATPase, C-terminal domain"/>
    <property type="match status" value="1"/>
</dbReference>
<evidence type="ECO:0000313" key="9">
    <source>
        <dbReference type="EMBL" id="MBW7453693.1"/>
    </source>
</evidence>
<protein>
    <submittedName>
        <fullName evidence="9">Histidine kinase</fullName>
    </submittedName>
</protein>
<dbReference type="Pfam" id="PF06580">
    <property type="entry name" value="His_kinase"/>
    <property type="match status" value="1"/>
</dbReference>
<comment type="caution">
    <text evidence="9">The sequence shown here is derived from an EMBL/GenBank/DDBJ whole genome shotgun (WGS) entry which is preliminary data.</text>
</comment>
<dbReference type="Pfam" id="PF00672">
    <property type="entry name" value="HAMP"/>
    <property type="match status" value="1"/>
</dbReference>
<organism evidence="9 10">
    <name type="scientific">Paenibacillus sepulcri</name>
    <dbReference type="NCBI Taxonomy" id="359917"/>
    <lineage>
        <taxon>Bacteria</taxon>
        <taxon>Bacillati</taxon>
        <taxon>Bacillota</taxon>
        <taxon>Bacilli</taxon>
        <taxon>Bacillales</taxon>
        <taxon>Paenibacillaceae</taxon>
        <taxon>Paenibacillus</taxon>
    </lineage>
</organism>
<dbReference type="InterPro" id="IPR050640">
    <property type="entry name" value="Bact_2-comp_sensor_kinase"/>
</dbReference>
<comment type="subcellular location">
    <subcellularLocation>
        <location evidence="1">Cell membrane</location>
        <topology evidence="1">Multi-pass membrane protein</topology>
    </subcellularLocation>
</comment>
<evidence type="ECO:0000256" key="1">
    <source>
        <dbReference type="ARBA" id="ARBA00004651"/>
    </source>
</evidence>
<keyword evidence="6 7" id="KW-0472">Membrane</keyword>
<dbReference type="Pfam" id="PF02518">
    <property type="entry name" value="HATPase_c"/>
    <property type="match status" value="1"/>
</dbReference>
<dbReference type="InterPro" id="IPR036890">
    <property type="entry name" value="HATPase_C_sf"/>
</dbReference>
<accession>A0ABS7BYH3</accession>
<feature type="transmembrane region" description="Helical" evidence="7">
    <location>
        <begin position="7"/>
        <end position="25"/>
    </location>
</feature>
<evidence type="ECO:0000256" key="6">
    <source>
        <dbReference type="ARBA" id="ARBA00023136"/>
    </source>
</evidence>
<dbReference type="InterPro" id="IPR003594">
    <property type="entry name" value="HATPase_dom"/>
</dbReference>
<dbReference type="PANTHER" id="PTHR34220:SF7">
    <property type="entry name" value="SENSOR HISTIDINE KINASE YPDA"/>
    <property type="match status" value="1"/>
</dbReference>
<keyword evidence="7" id="KW-1133">Transmembrane helix</keyword>
<keyword evidence="2" id="KW-1003">Cell membrane</keyword>
<dbReference type="PANTHER" id="PTHR34220">
    <property type="entry name" value="SENSOR HISTIDINE KINASE YPDA"/>
    <property type="match status" value="1"/>
</dbReference>
<gene>
    <name evidence="9" type="ORF">K0U00_06540</name>
</gene>
<dbReference type="InterPro" id="IPR010559">
    <property type="entry name" value="Sig_transdc_His_kin_internal"/>
</dbReference>
<dbReference type="SMART" id="SM00304">
    <property type="entry name" value="HAMP"/>
    <property type="match status" value="1"/>
</dbReference>
<keyword evidence="3" id="KW-0597">Phosphoprotein</keyword>
<feature type="transmembrane region" description="Helical" evidence="7">
    <location>
        <begin position="285"/>
        <end position="306"/>
    </location>
</feature>
<evidence type="ECO:0000256" key="3">
    <source>
        <dbReference type="ARBA" id="ARBA00022553"/>
    </source>
</evidence>
<evidence type="ECO:0000313" key="10">
    <source>
        <dbReference type="Proteomes" id="UP001519887"/>
    </source>
</evidence>
<evidence type="ECO:0000256" key="7">
    <source>
        <dbReference type="SAM" id="Phobius"/>
    </source>
</evidence>
<dbReference type="SUPFAM" id="SSF158472">
    <property type="entry name" value="HAMP domain-like"/>
    <property type="match status" value="1"/>
</dbReference>
<dbReference type="EMBL" id="JAHZIK010000104">
    <property type="protein sequence ID" value="MBW7453693.1"/>
    <property type="molecule type" value="Genomic_DNA"/>
</dbReference>
<dbReference type="Proteomes" id="UP001519887">
    <property type="component" value="Unassembled WGS sequence"/>
</dbReference>
<feature type="domain" description="HAMP" evidence="8">
    <location>
        <begin position="306"/>
        <end position="358"/>
    </location>
</feature>
<reference evidence="9 10" key="1">
    <citation type="submission" date="2021-07" db="EMBL/GenBank/DDBJ databases">
        <title>Paenibacillus radiodurans sp. nov., isolated from the southeastern edge of Tengger Desert.</title>
        <authorList>
            <person name="Zhang G."/>
        </authorList>
    </citation>
    <scope>NUCLEOTIDE SEQUENCE [LARGE SCALE GENOMIC DNA]</scope>
    <source>
        <strain evidence="9 10">CCM 7311</strain>
    </source>
</reference>
<dbReference type="SUPFAM" id="SSF55874">
    <property type="entry name" value="ATPase domain of HSP90 chaperone/DNA topoisomerase II/histidine kinase"/>
    <property type="match status" value="1"/>
</dbReference>
<proteinExistence type="predicted"/>
<dbReference type="GO" id="GO:0016301">
    <property type="term" value="F:kinase activity"/>
    <property type="evidence" value="ECO:0007669"/>
    <property type="project" value="UniProtKB-KW"/>
</dbReference>
<dbReference type="RefSeq" id="WP_210040222.1">
    <property type="nucleotide sequence ID" value="NZ_JBHLVU010000007.1"/>
</dbReference>
<dbReference type="InterPro" id="IPR003660">
    <property type="entry name" value="HAMP_dom"/>
</dbReference>